<organism evidence="2 3">
    <name type="scientific">Perkinsus olseni</name>
    <name type="common">Perkinsus atlanticus</name>
    <dbReference type="NCBI Taxonomy" id="32597"/>
    <lineage>
        <taxon>Eukaryota</taxon>
        <taxon>Sar</taxon>
        <taxon>Alveolata</taxon>
        <taxon>Perkinsozoa</taxon>
        <taxon>Perkinsea</taxon>
        <taxon>Perkinsida</taxon>
        <taxon>Perkinsidae</taxon>
        <taxon>Perkinsus</taxon>
    </lineage>
</organism>
<dbReference type="Proteomes" id="UP000574390">
    <property type="component" value="Unassembled WGS sequence"/>
</dbReference>
<sequence>SFGRLVAAMSVLFAVCLWSLFVDDFVIGGDPDAVIGNVKLLLFAMFACGFDTVCGLLATIGISLADELPVLGVSFRYVGDGLELQCNRATRLESVRDFLLSDGFLETSKSEIYSICGKLGFDPAKCHPECRAASDAMRALIGKAFNKQAWPDMLNLVTSLTPLQFVVYTGLVKWMRELIDDLKCSHVSECSLSGSIANLVLACDASRSGGGFLIVSSTKGGGDESDELDISSSPVILCHVKGSLNSEADRLSRLYDRPLGNGVSLADALAGDVDADVALWPTIDDDESEDLLSFLVDEHDDHAAKSALERSRLFTTLESDDHRHDAVSDVCADLVALMPPTPACTSLSERVCQDCYDLPQVRHTVKAMRFVIKLLDANRKGESALRELEYPLLPSEDDDRSLVRSAQLHDDFCSKMVRDGVAPSGPYVITDGDLVVFRTGTPFGSVLRQYVLPKSAVALRKKVLLDAHHRCGHQGLRPSLSHVEDFHLPSGTRQMRDLLHLCVVCRTLRARRSWNSLPSVGSDVLDLSTKCPYYKVAIDYFAVGDKIINLVT</sequence>
<keyword evidence="1" id="KW-1133">Transmembrane helix</keyword>
<reference evidence="2 3" key="1">
    <citation type="submission" date="2020-04" db="EMBL/GenBank/DDBJ databases">
        <title>Perkinsus olseni comparative genomics.</title>
        <authorList>
            <person name="Bogema D.R."/>
        </authorList>
    </citation>
    <scope>NUCLEOTIDE SEQUENCE [LARGE SCALE GENOMIC DNA]</scope>
    <source>
        <strain evidence="2">ATCC PRA-205</strain>
    </source>
</reference>
<feature type="transmembrane region" description="Helical" evidence="1">
    <location>
        <begin position="6"/>
        <end position="28"/>
    </location>
</feature>
<evidence type="ECO:0000313" key="2">
    <source>
        <dbReference type="EMBL" id="KAF4705347.1"/>
    </source>
</evidence>
<evidence type="ECO:0000313" key="3">
    <source>
        <dbReference type="Proteomes" id="UP000574390"/>
    </source>
</evidence>
<feature type="transmembrane region" description="Helical" evidence="1">
    <location>
        <begin position="40"/>
        <end position="65"/>
    </location>
</feature>
<keyword evidence="1" id="KW-0812">Transmembrane</keyword>
<dbReference type="EMBL" id="JABANM010030976">
    <property type="protein sequence ID" value="KAF4705347.1"/>
    <property type="molecule type" value="Genomic_DNA"/>
</dbReference>
<keyword evidence="1" id="KW-0472">Membrane</keyword>
<evidence type="ECO:0000256" key="1">
    <source>
        <dbReference type="SAM" id="Phobius"/>
    </source>
</evidence>
<evidence type="ECO:0008006" key="4">
    <source>
        <dbReference type="Google" id="ProtNLM"/>
    </source>
</evidence>
<name>A0A7J6QAP4_PEROL</name>
<feature type="non-terminal residue" evidence="2">
    <location>
        <position position="1"/>
    </location>
</feature>
<dbReference type="AlphaFoldDB" id="A0A7J6QAP4"/>
<accession>A0A7J6QAP4</accession>
<proteinExistence type="predicted"/>
<gene>
    <name evidence="2" type="ORF">FOZ62_028133</name>
</gene>
<protein>
    <recommendedName>
        <fullName evidence="4">Integrase zinc-binding domain-containing protein</fullName>
    </recommendedName>
</protein>
<comment type="caution">
    <text evidence="2">The sequence shown here is derived from an EMBL/GenBank/DDBJ whole genome shotgun (WGS) entry which is preliminary data.</text>
</comment>